<dbReference type="Pfam" id="PF13302">
    <property type="entry name" value="Acetyltransf_3"/>
    <property type="match status" value="1"/>
</dbReference>
<sequence>MTTYAAETERLYLEPLGVQHLEDFHELWNNDEAVLWSYYMILPTKETWDIDKYALLLKDEKNEKGGLKMVGFVGTNRWCEKGMEVGYCSNVEYWGTGYTTEGFKTFLELYWTLPERMNVVRLVAKTHPENVASQRVCVKCGGKKGEVLKESYERFVDGGLKSDAWLFYFDRPGVEVKDGSDGRVETEAPKEEKQEKGDGA</sequence>
<evidence type="ECO:0000259" key="2">
    <source>
        <dbReference type="Pfam" id="PF13302"/>
    </source>
</evidence>
<feature type="domain" description="N-acetyltransferase" evidence="2">
    <location>
        <begin position="10"/>
        <end position="142"/>
    </location>
</feature>
<keyword evidence="3" id="KW-0808">Transferase</keyword>
<dbReference type="InterPro" id="IPR000182">
    <property type="entry name" value="GNAT_dom"/>
</dbReference>
<dbReference type="InterPro" id="IPR016181">
    <property type="entry name" value="Acyl_CoA_acyltransferase"/>
</dbReference>
<dbReference type="InterPro" id="IPR051531">
    <property type="entry name" value="N-acetyltransferase"/>
</dbReference>
<protein>
    <submittedName>
        <fullName evidence="3">Acyl-CoA N-acyltransferase</fullName>
    </submittedName>
</protein>
<keyword evidence="3" id="KW-0012">Acyltransferase</keyword>
<gene>
    <name evidence="3" type="ORF">K444DRAFT_527694</name>
</gene>
<dbReference type="OrthoDB" id="4072826at2759"/>
<keyword evidence="4" id="KW-1185">Reference proteome</keyword>
<reference evidence="3 4" key="1">
    <citation type="submission" date="2016-04" db="EMBL/GenBank/DDBJ databases">
        <title>A degradative enzymes factory behind the ericoid mycorrhizal symbiosis.</title>
        <authorList>
            <consortium name="DOE Joint Genome Institute"/>
            <person name="Martino E."/>
            <person name="Morin E."/>
            <person name="Grelet G."/>
            <person name="Kuo A."/>
            <person name="Kohler A."/>
            <person name="Daghino S."/>
            <person name="Barry K."/>
            <person name="Choi C."/>
            <person name="Cichocki N."/>
            <person name="Clum A."/>
            <person name="Copeland A."/>
            <person name="Hainaut M."/>
            <person name="Haridas S."/>
            <person name="Labutti K."/>
            <person name="Lindquist E."/>
            <person name="Lipzen A."/>
            <person name="Khouja H.-R."/>
            <person name="Murat C."/>
            <person name="Ohm R."/>
            <person name="Olson A."/>
            <person name="Spatafora J."/>
            <person name="Veneault-Fourrey C."/>
            <person name="Henrissat B."/>
            <person name="Grigoriev I."/>
            <person name="Martin F."/>
            <person name="Perotto S."/>
        </authorList>
    </citation>
    <scope>NUCLEOTIDE SEQUENCE [LARGE SCALE GENOMIC DNA]</scope>
    <source>
        <strain evidence="3 4">E</strain>
    </source>
</reference>
<evidence type="ECO:0000313" key="4">
    <source>
        <dbReference type="Proteomes" id="UP000235371"/>
    </source>
</evidence>
<feature type="region of interest" description="Disordered" evidence="1">
    <location>
        <begin position="173"/>
        <end position="200"/>
    </location>
</feature>
<dbReference type="EMBL" id="KZ613787">
    <property type="protein sequence ID" value="PMD60876.1"/>
    <property type="molecule type" value="Genomic_DNA"/>
</dbReference>
<evidence type="ECO:0000256" key="1">
    <source>
        <dbReference type="SAM" id="MobiDB-lite"/>
    </source>
</evidence>
<dbReference type="InParanoid" id="A0A2J6TCX9"/>
<dbReference type="GeneID" id="36582734"/>
<dbReference type="Proteomes" id="UP000235371">
    <property type="component" value="Unassembled WGS sequence"/>
</dbReference>
<dbReference type="PANTHER" id="PTHR43792:SF1">
    <property type="entry name" value="N-ACETYLTRANSFERASE DOMAIN-CONTAINING PROTEIN"/>
    <property type="match status" value="1"/>
</dbReference>
<dbReference type="SUPFAM" id="SSF55729">
    <property type="entry name" value="Acyl-CoA N-acyltransferases (Nat)"/>
    <property type="match status" value="1"/>
</dbReference>
<organism evidence="3 4">
    <name type="scientific">Hyaloscypha bicolor E</name>
    <dbReference type="NCBI Taxonomy" id="1095630"/>
    <lineage>
        <taxon>Eukaryota</taxon>
        <taxon>Fungi</taxon>
        <taxon>Dikarya</taxon>
        <taxon>Ascomycota</taxon>
        <taxon>Pezizomycotina</taxon>
        <taxon>Leotiomycetes</taxon>
        <taxon>Helotiales</taxon>
        <taxon>Hyaloscyphaceae</taxon>
        <taxon>Hyaloscypha</taxon>
        <taxon>Hyaloscypha bicolor</taxon>
    </lineage>
</organism>
<dbReference type="GO" id="GO:0016747">
    <property type="term" value="F:acyltransferase activity, transferring groups other than amino-acyl groups"/>
    <property type="evidence" value="ECO:0007669"/>
    <property type="project" value="InterPro"/>
</dbReference>
<dbReference type="RefSeq" id="XP_024737780.1">
    <property type="nucleotide sequence ID" value="XM_024874654.1"/>
</dbReference>
<name>A0A2J6TCX9_9HELO</name>
<dbReference type="AlphaFoldDB" id="A0A2J6TCX9"/>
<accession>A0A2J6TCX9</accession>
<dbReference type="Gene3D" id="3.40.630.30">
    <property type="match status" value="1"/>
</dbReference>
<proteinExistence type="predicted"/>
<evidence type="ECO:0000313" key="3">
    <source>
        <dbReference type="EMBL" id="PMD60876.1"/>
    </source>
</evidence>
<dbReference type="PANTHER" id="PTHR43792">
    <property type="entry name" value="GNAT FAMILY, PUTATIVE (AFU_ORTHOLOGUE AFUA_3G00765)-RELATED-RELATED"/>
    <property type="match status" value="1"/>
</dbReference>